<evidence type="ECO:0000256" key="2">
    <source>
        <dbReference type="ARBA" id="ARBA00006175"/>
    </source>
</evidence>
<dbReference type="PATRIC" id="fig|1123500.6.peg.349"/>
<comment type="similarity">
    <text evidence="2 6">Belongs to the MIP/aquaporin (TC 1.A.8) family.</text>
</comment>
<keyword evidence="4 7" id="KW-1133">Transmembrane helix</keyword>
<gene>
    <name evidence="8" type="ORF">IV68_GL000348</name>
</gene>
<evidence type="ECO:0000256" key="7">
    <source>
        <dbReference type="SAM" id="Phobius"/>
    </source>
</evidence>
<dbReference type="FunCoup" id="A0A0R2G236">
    <property type="interactions" value="68"/>
</dbReference>
<evidence type="ECO:0000256" key="3">
    <source>
        <dbReference type="ARBA" id="ARBA00022692"/>
    </source>
</evidence>
<keyword evidence="9" id="KW-1185">Reference proteome</keyword>
<dbReference type="PRINTS" id="PR00783">
    <property type="entry name" value="MINTRINSICP"/>
</dbReference>
<evidence type="ECO:0000256" key="1">
    <source>
        <dbReference type="ARBA" id="ARBA00004141"/>
    </source>
</evidence>
<reference evidence="8 9" key="1">
    <citation type="journal article" date="2015" name="Genome Announc.">
        <title>Expanding the biotechnology potential of lactobacilli through comparative genomics of 213 strains and associated genera.</title>
        <authorList>
            <person name="Sun Z."/>
            <person name="Harris H.M."/>
            <person name="McCann A."/>
            <person name="Guo C."/>
            <person name="Argimon S."/>
            <person name="Zhang W."/>
            <person name="Yang X."/>
            <person name="Jeffery I.B."/>
            <person name="Cooney J.C."/>
            <person name="Kagawa T.F."/>
            <person name="Liu W."/>
            <person name="Song Y."/>
            <person name="Salvetti E."/>
            <person name="Wrobel A."/>
            <person name="Rasinkangas P."/>
            <person name="Parkhill J."/>
            <person name="Rea M.C."/>
            <person name="O'Sullivan O."/>
            <person name="Ritari J."/>
            <person name="Douillard F.P."/>
            <person name="Paul Ross R."/>
            <person name="Yang R."/>
            <person name="Briner A.E."/>
            <person name="Felis G.E."/>
            <person name="de Vos W.M."/>
            <person name="Barrangou R."/>
            <person name="Klaenhammer T.R."/>
            <person name="Caufield P.W."/>
            <person name="Cui Y."/>
            <person name="Zhang H."/>
            <person name="O'Toole P.W."/>
        </authorList>
    </citation>
    <scope>NUCLEOTIDE SEQUENCE [LARGE SCALE GENOMIC DNA]</scope>
    <source>
        <strain evidence="8 9">DSM 20190</strain>
    </source>
</reference>
<comment type="subcellular location">
    <subcellularLocation>
        <location evidence="1">Membrane</location>
        <topology evidence="1">Multi-pass membrane protein</topology>
    </subcellularLocation>
</comment>
<dbReference type="RefSeq" id="WP_022790958.1">
    <property type="nucleotide sequence ID" value="NZ_ATUU01000001.1"/>
</dbReference>
<dbReference type="InParanoid" id="A0A0R2G236"/>
<dbReference type="InterPro" id="IPR023271">
    <property type="entry name" value="Aquaporin-like"/>
</dbReference>
<dbReference type="InterPro" id="IPR000425">
    <property type="entry name" value="MIP"/>
</dbReference>
<dbReference type="STRING" id="1123500.GCA_000420365_00156"/>
<dbReference type="SUPFAM" id="SSF81338">
    <property type="entry name" value="Aquaporin-like"/>
    <property type="match status" value="1"/>
</dbReference>
<dbReference type="Pfam" id="PF00230">
    <property type="entry name" value="MIP"/>
    <property type="match status" value="1"/>
</dbReference>
<accession>A0A0R2G236</accession>
<dbReference type="GO" id="GO:0005886">
    <property type="term" value="C:plasma membrane"/>
    <property type="evidence" value="ECO:0007669"/>
    <property type="project" value="TreeGrafter"/>
</dbReference>
<evidence type="ECO:0000313" key="9">
    <source>
        <dbReference type="Proteomes" id="UP000051296"/>
    </source>
</evidence>
<dbReference type="AlphaFoldDB" id="A0A0R2G236"/>
<sequence>MKIKLFGEIAGTALLIYLGTGLLIFNYPYQDMLGPSIGWGLTLAVLVYIFGPLSGAHLNPAVTLVMYLTKRMSAKEGWLYVSAQIVGGILGEFAILGTVWSISQHSTNSWQSIVERTALGATLYPHLSPLAAFLTETGLTSILCLIILVLNHAKTNVYAVQSPIAVGFTIFTAVMVGGNLTGASLNPIRSLFPALAAGGPALNSLGVYLVAPLAGACLAALIHHYILNDSTTQATGH</sequence>
<dbReference type="Gene3D" id="1.20.1080.10">
    <property type="entry name" value="Glycerol uptake facilitator protein"/>
    <property type="match status" value="1"/>
</dbReference>
<dbReference type="PANTHER" id="PTHR19139">
    <property type="entry name" value="AQUAPORIN TRANSPORTER"/>
    <property type="match status" value="1"/>
</dbReference>
<dbReference type="PANTHER" id="PTHR19139:SF199">
    <property type="entry name" value="MIP17260P"/>
    <property type="match status" value="1"/>
</dbReference>
<dbReference type="eggNOG" id="COG0580">
    <property type="taxonomic scope" value="Bacteria"/>
</dbReference>
<evidence type="ECO:0000256" key="5">
    <source>
        <dbReference type="ARBA" id="ARBA00023136"/>
    </source>
</evidence>
<dbReference type="GO" id="GO:0015250">
    <property type="term" value="F:water channel activity"/>
    <property type="evidence" value="ECO:0007669"/>
    <property type="project" value="TreeGrafter"/>
</dbReference>
<feature type="transmembrane region" description="Helical" evidence="7">
    <location>
        <begin position="130"/>
        <end position="150"/>
    </location>
</feature>
<evidence type="ECO:0000313" key="8">
    <source>
        <dbReference type="EMBL" id="KRN33542.1"/>
    </source>
</evidence>
<dbReference type="InterPro" id="IPR034294">
    <property type="entry name" value="Aquaporin_transptr"/>
</dbReference>
<feature type="transmembrane region" description="Helical" evidence="7">
    <location>
        <begin position="162"/>
        <end position="185"/>
    </location>
</feature>
<evidence type="ECO:0000256" key="6">
    <source>
        <dbReference type="RuleBase" id="RU000477"/>
    </source>
</evidence>
<organism evidence="8 9">
    <name type="scientific">Weissella halotolerans DSM 20190</name>
    <dbReference type="NCBI Taxonomy" id="1123500"/>
    <lineage>
        <taxon>Bacteria</taxon>
        <taxon>Bacillati</taxon>
        <taxon>Bacillota</taxon>
        <taxon>Bacilli</taxon>
        <taxon>Lactobacillales</taxon>
        <taxon>Lactobacillaceae</taxon>
        <taxon>Weissella</taxon>
    </lineage>
</organism>
<dbReference type="EMBL" id="JQAX01000001">
    <property type="protein sequence ID" value="KRN33542.1"/>
    <property type="molecule type" value="Genomic_DNA"/>
</dbReference>
<protein>
    <submittedName>
        <fullName evidence="8">Mip family major intrinsic protein channel protein</fullName>
    </submittedName>
</protein>
<keyword evidence="3 6" id="KW-0812">Transmembrane</keyword>
<evidence type="ECO:0000256" key="4">
    <source>
        <dbReference type="ARBA" id="ARBA00022989"/>
    </source>
</evidence>
<keyword evidence="5 7" id="KW-0472">Membrane</keyword>
<proteinExistence type="inferred from homology"/>
<feature type="transmembrane region" description="Helical" evidence="7">
    <location>
        <begin position="78"/>
        <end position="102"/>
    </location>
</feature>
<name>A0A0R2G236_9LACO</name>
<dbReference type="OrthoDB" id="9807293at2"/>
<dbReference type="Proteomes" id="UP000051296">
    <property type="component" value="Unassembled WGS sequence"/>
</dbReference>
<feature type="transmembrane region" description="Helical" evidence="7">
    <location>
        <begin position="37"/>
        <end position="58"/>
    </location>
</feature>
<feature type="transmembrane region" description="Helical" evidence="7">
    <location>
        <begin position="5"/>
        <end position="25"/>
    </location>
</feature>
<keyword evidence="6" id="KW-0813">Transport</keyword>
<comment type="caution">
    <text evidence="8">The sequence shown here is derived from an EMBL/GenBank/DDBJ whole genome shotgun (WGS) entry which is preliminary data.</text>
</comment>
<feature type="transmembrane region" description="Helical" evidence="7">
    <location>
        <begin position="205"/>
        <end position="227"/>
    </location>
</feature>